<dbReference type="AlphaFoldDB" id="X1Q052"/>
<feature type="non-terminal residue" evidence="2">
    <location>
        <position position="1"/>
    </location>
</feature>
<keyword evidence="1" id="KW-0732">Signal</keyword>
<name>X1Q052_9ZZZZ</name>
<dbReference type="Pfam" id="PF03480">
    <property type="entry name" value="DctP"/>
    <property type="match status" value="1"/>
</dbReference>
<dbReference type="Gene3D" id="3.40.190.170">
    <property type="entry name" value="Bacterial extracellular solute-binding protein, family 7"/>
    <property type="match status" value="1"/>
</dbReference>
<dbReference type="InterPro" id="IPR018389">
    <property type="entry name" value="DctP_fam"/>
</dbReference>
<dbReference type="InterPro" id="IPR038404">
    <property type="entry name" value="TRAP_DctP_sf"/>
</dbReference>
<organism evidence="2">
    <name type="scientific">marine sediment metagenome</name>
    <dbReference type="NCBI Taxonomy" id="412755"/>
    <lineage>
        <taxon>unclassified sequences</taxon>
        <taxon>metagenomes</taxon>
        <taxon>ecological metagenomes</taxon>
    </lineage>
</organism>
<accession>X1Q052</accession>
<evidence type="ECO:0000256" key="1">
    <source>
        <dbReference type="ARBA" id="ARBA00022729"/>
    </source>
</evidence>
<dbReference type="EMBL" id="BARW01001603">
    <property type="protein sequence ID" value="GAI61578.1"/>
    <property type="molecule type" value="Genomic_DNA"/>
</dbReference>
<sequence>SLPKETQNIIEEVSNKWVDVHGKVWDTNDSEGRNYTLSLGNKIIPLSKEENARWKKAVSPIIDSYIKTTKEKGLPGQKAVTATENLIKKYSKRYK</sequence>
<gene>
    <name evidence="2" type="ORF">S12H4_04992</name>
</gene>
<reference evidence="2" key="1">
    <citation type="journal article" date="2014" name="Front. Microbiol.">
        <title>High frequency of phylogenetically diverse reductive dehalogenase-homologous genes in deep subseafloor sedimentary metagenomes.</title>
        <authorList>
            <person name="Kawai M."/>
            <person name="Futagami T."/>
            <person name="Toyoda A."/>
            <person name="Takaki Y."/>
            <person name="Nishi S."/>
            <person name="Hori S."/>
            <person name="Arai W."/>
            <person name="Tsubouchi T."/>
            <person name="Morono Y."/>
            <person name="Uchiyama I."/>
            <person name="Ito T."/>
            <person name="Fujiyama A."/>
            <person name="Inagaki F."/>
            <person name="Takami H."/>
        </authorList>
    </citation>
    <scope>NUCLEOTIDE SEQUENCE</scope>
    <source>
        <strain evidence="2">Expedition CK06-06</strain>
    </source>
</reference>
<dbReference type="GO" id="GO:0055085">
    <property type="term" value="P:transmembrane transport"/>
    <property type="evidence" value="ECO:0007669"/>
    <property type="project" value="InterPro"/>
</dbReference>
<proteinExistence type="predicted"/>
<comment type="caution">
    <text evidence="2">The sequence shown here is derived from an EMBL/GenBank/DDBJ whole genome shotgun (WGS) entry which is preliminary data.</text>
</comment>
<evidence type="ECO:0000313" key="2">
    <source>
        <dbReference type="EMBL" id="GAI61578.1"/>
    </source>
</evidence>
<protein>
    <submittedName>
        <fullName evidence="2">Uncharacterized protein</fullName>
    </submittedName>
</protein>